<dbReference type="InParanoid" id="A0A0C3D1Q6"/>
<name>A0A0C3D1Q6_9AGAM</name>
<dbReference type="HOGENOM" id="CLU_1462165_0_0_1"/>
<dbReference type="Proteomes" id="UP000053989">
    <property type="component" value="Unassembled WGS sequence"/>
</dbReference>
<keyword evidence="2" id="KW-1185">Reference proteome</keyword>
<accession>A0A0C3D1Q6</accession>
<proteinExistence type="predicted"/>
<gene>
    <name evidence="1" type="ORF">SCLCIDRAFT_1225502</name>
</gene>
<dbReference type="EMBL" id="KN822773">
    <property type="protein sequence ID" value="KIM50056.1"/>
    <property type="molecule type" value="Genomic_DNA"/>
</dbReference>
<organism evidence="1 2">
    <name type="scientific">Scleroderma citrinum Foug A</name>
    <dbReference type="NCBI Taxonomy" id="1036808"/>
    <lineage>
        <taxon>Eukaryota</taxon>
        <taxon>Fungi</taxon>
        <taxon>Dikarya</taxon>
        <taxon>Basidiomycota</taxon>
        <taxon>Agaricomycotina</taxon>
        <taxon>Agaricomycetes</taxon>
        <taxon>Agaricomycetidae</taxon>
        <taxon>Boletales</taxon>
        <taxon>Sclerodermatineae</taxon>
        <taxon>Sclerodermataceae</taxon>
        <taxon>Scleroderma</taxon>
    </lineage>
</organism>
<sequence length="185" mass="20681">MLLEECISRVQEPSLKGPMDVPSVLKMEHSKRRCCLQLGVDADRTSHTCASCGTSWTLSMGPKPTKYYAPQLGGAYLSQLLFHCFVSFPNEHKYERHSAAKKSRMRAMTRAVGEKENNSNYHLLDDPWADDDEMSVATSMTSGEMVRMTLLRGSMPHPVGLMSCLITRRACVKHENPQTGQTGRS</sequence>
<reference evidence="1 2" key="1">
    <citation type="submission" date="2014-04" db="EMBL/GenBank/DDBJ databases">
        <authorList>
            <consortium name="DOE Joint Genome Institute"/>
            <person name="Kuo A."/>
            <person name="Kohler A."/>
            <person name="Nagy L.G."/>
            <person name="Floudas D."/>
            <person name="Copeland A."/>
            <person name="Barry K.W."/>
            <person name="Cichocki N."/>
            <person name="Veneault-Fourrey C."/>
            <person name="LaButti K."/>
            <person name="Lindquist E.A."/>
            <person name="Lipzen A."/>
            <person name="Lundell T."/>
            <person name="Morin E."/>
            <person name="Murat C."/>
            <person name="Sun H."/>
            <person name="Tunlid A."/>
            <person name="Henrissat B."/>
            <person name="Grigoriev I.V."/>
            <person name="Hibbett D.S."/>
            <person name="Martin F."/>
            <person name="Nordberg H.P."/>
            <person name="Cantor M.N."/>
            <person name="Hua S.X."/>
        </authorList>
    </citation>
    <scope>NUCLEOTIDE SEQUENCE [LARGE SCALE GENOMIC DNA]</scope>
    <source>
        <strain evidence="1 2">Foug A</strain>
    </source>
</reference>
<protein>
    <submittedName>
        <fullName evidence="1">Uncharacterized protein</fullName>
    </submittedName>
</protein>
<dbReference type="AlphaFoldDB" id="A0A0C3D1Q6"/>
<evidence type="ECO:0000313" key="2">
    <source>
        <dbReference type="Proteomes" id="UP000053989"/>
    </source>
</evidence>
<evidence type="ECO:0000313" key="1">
    <source>
        <dbReference type="EMBL" id="KIM50056.1"/>
    </source>
</evidence>
<reference evidence="2" key="2">
    <citation type="submission" date="2015-01" db="EMBL/GenBank/DDBJ databases">
        <title>Evolutionary Origins and Diversification of the Mycorrhizal Mutualists.</title>
        <authorList>
            <consortium name="DOE Joint Genome Institute"/>
            <consortium name="Mycorrhizal Genomics Consortium"/>
            <person name="Kohler A."/>
            <person name="Kuo A."/>
            <person name="Nagy L.G."/>
            <person name="Floudas D."/>
            <person name="Copeland A."/>
            <person name="Barry K.W."/>
            <person name="Cichocki N."/>
            <person name="Veneault-Fourrey C."/>
            <person name="LaButti K."/>
            <person name="Lindquist E.A."/>
            <person name="Lipzen A."/>
            <person name="Lundell T."/>
            <person name="Morin E."/>
            <person name="Murat C."/>
            <person name="Riley R."/>
            <person name="Ohm R."/>
            <person name="Sun H."/>
            <person name="Tunlid A."/>
            <person name="Henrissat B."/>
            <person name="Grigoriev I.V."/>
            <person name="Hibbett D.S."/>
            <person name="Martin F."/>
        </authorList>
    </citation>
    <scope>NUCLEOTIDE SEQUENCE [LARGE SCALE GENOMIC DNA]</scope>
    <source>
        <strain evidence="2">Foug A</strain>
    </source>
</reference>